<dbReference type="GO" id="GO:0009279">
    <property type="term" value="C:cell outer membrane"/>
    <property type="evidence" value="ECO:0007669"/>
    <property type="project" value="UniProtKB-SubCell"/>
</dbReference>
<evidence type="ECO:0000256" key="6">
    <source>
        <dbReference type="ARBA" id="ARBA00022692"/>
    </source>
</evidence>
<evidence type="ECO:0000259" key="19">
    <source>
        <dbReference type="Pfam" id="PF07715"/>
    </source>
</evidence>
<dbReference type="CDD" id="cd01347">
    <property type="entry name" value="ligand_gated_channel"/>
    <property type="match status" value="1"/>
</dbReference>
<comment type="subcellular location">
    <subcellularLocation>
        <location evidence="1 14">Cell outer membrane</location>
        <topology evidence="1 14">Multi-pass membrane protein</topology>
    </subcellularLocation>
</comment>
<evidence type="ECO:0000256" key="17">
    <source>
        <dbReference type="SAM" id="SignalP"/>
    </source>
</evidence>
<evidence type="ECO:0000313" key="21">
    <source>
        <dbReference type="Proteomes" id="UP000008815"/>
    </source>
</evidence>
<keyword evidence="10 15" id="KW-0798">TonB box</keyword>
<keyword evidence="3 14" id="KW-0813">Transport</keyword>
<accession>A0A0H3KMW2</accession>
<dbReference type="InterPro" id="IPR012910">
    <property type="entry name" value="Plug_dom"/>
</dbReference>
<dbReference type="Gene3D" id="2.170.130.10">
    <property type="entry name" value="TonB-dependent receptor, plug domain"/>
    <property type="match status" value="1"/>
</dbReference>
<evidence type="ECO:0000256" key="7">
    <source>
        <dbReference type="ARBA" id="ARBA00022729"/>
    </source>
</evidence>
<keyword evidence="7 17" id="KW-0732">Signal</keyword>
<evidence type="ECO:0000256" key="15">
    <source>
        <dbReference type="RuleBase" id="RU003357"/>
    </source>
</evidence>
<evidence type="ECO:0000256" key="4">
    <source>
        <dbReference type="ARBA" id="ARBA00022452"/>
    </source>
</evidence>
<feature type="chain" id="PRO_5002613814" evidence="17">
    <location>
        <begin position="28"/>
        <end position="748"/>
    </location>
</feature>
<dbReference type="STRING" id="395019.BMULJ_04723"/>
<reference evidence="20 21" key="1">
    <citation type="submission" date="2007-04" db="EMBL/GenBank/DDBJ databases">
        <title>Complete genome sequence of Burkholderia multivorans ATCC 17616.</title>
        <authorList>
            <person name="Ohtsubo Y."/>
            <person name="Yamashita A."/>
            <person name="Kurokawa K."/>
            <person name="Takami H."/>
            <person name="Yuhara S."/>
            <person name="Nishiyama E."/>
            <person name="Endo R."/>
            <person name="Miyazaki R."/>
            <person name="Ono A."/>
            <person name="Yano K."/>
            <person name="Ito M."/>
            <person name="Sota M."/>
            <person name="Yuji N."/>
            <person name="Hattori M."/>
            <person name="Tsuda M."/>
        </authorList>
    </citation>
    <scope>NUCLEOTIDE SEQUENCE [LARGE SCALE GENOMIC DNA]</scope>
    <source>
        <strain evidence="21">ATCC 17616 / 249</strain>
    </source>
</reference>
<proteinExistence type="inferred from homology"/>
<evidence type="ECO:0000256" key="9">
    <source>
        <dbReference type="ARBA" id="ARBA00023065"/>
    </source>
</evidence>
<keyword evidence="13 14" id="KW-0998">Cell outer membrane</keyword>
<gene>
    <name evidence="20" type="ordered locus">BMULJ_04723</name>
</gene>
<name>A0A0H3KMW2_BURM1</name>
<dbReference type="InterPro" id="IPR000531">
    <property type="entry name" value="Beta-barrel_TonB"/>
</dbReference>
<keyword evidence="9" id="KW-0406">Ion transport</keyword>
<feature type="signal peptide" evidence="17">
    <location>
        <begin position="1"/>
        <end position="27"/>
    </location>
</feature>
<dbReference type="EMBL" id="AP009386">
    <property type="protein sequence ID" value="BAG46570.1"/>
    <property type="molecule type" value="Genomic_DNA"/>
</dbReference>
<comment type="similarity">
    <text evidence="2 14 15">Belongs to the TonB-dependent receptor family.</text>
</comment>
<dbReference type="PANTHER" id="PTHR32552:SF89">
    <property type="entry name" value="CATECHOLATE SIDEROPHORE RECEPTOR FIU"/>
    <property type="match status" value="1"/>
</dbReference>
<dbReference type="InterPro" id="IPR037066">
    <property type="entry name" value="Plug_dom_sf"/>
</dbReference>
<feature type="domain" description="TonB-dependent receptor-like beta-barrel" evidence="18">
    <location>
        <begin position="249"/>
        <end position="717"/>
    </location>
</feature>
<dbReference type="Gene3D" id="2.40.170.20">
    <property type="entry name" value="TonB-dependent receptor, beta-barrel domain"/>
    <property type="match status" value="1"/>
</dbReference>
<dbReference type="GO" id="GO:0015891">
    <property type="term" value="P:siderophore transport"/>
    <property type="evidence" value="ECO:0007669"/>
    <property type="project" value="InterPro"/>
</dbReference>
<dbReference type="GO" id="GO:0038023">
    <property type="term" value="F:signaling receptor activity"/>
    <property type="evidence" value="ECO:0007669"/>
    <property type="project" value="InterPro"/>
</dbReference>
<feature type="region of interest" description="Disordered" evidence="16">
    <location>
        <begin position="533"/>
        <end position="555"/>
    </location>
</feature>
<evidence type="ECO:0000256" key="3">
    <source>
        <dbReference type="ARBA" id="ARBA00022448"/>
    </source>
</evidence>
<evidence type="ECO:0000256" key="14">
    <source>
        <dbReference type="PROSITE-ProRule" id="PRU01360"/>
    </source>
</evidence>
<dbReference type="PANTHER" id="PTHR32552">
    <property type="entry name" value="FERRICHROME IRON RECEPTOR-RELATED"/>
    <property type="match status" value="1"/>
</dbReference>
<dbReference type="AlphaFoldDB" id="A0A0H3KMW2"/>
<dbReference type="InterPro" id="IPR010105">
    <property type="entry name" value="TonB_sidphr_rcpt"/>
</dbReference>
<keyword evidence="5" id="KW-0410">Iron transport</keyword>
<dbReference type="Proteomes" id="UP000008815">
    <property type="component" value="Chromosome 2"/>
</dbReference>
<dbReference type="FunFam" id="2.170.130.10:FF:000001">
    <property type="entry name" value="Catecholate siderophore TonB-dependent receptor"/>
    <property type="match status" value="1"/>
</dbReference>
<protein>
    <submittedName>
        <fullName evidence="20">Iron complex outer membrane receptor protein</fullName>
    </submittedName>
</protein>
<dbReference type="KEGG" id="bmu:Bmul_3795"/>
<dbReference type="Pfam" id="PF00593">
    <property type="entry name" value="TonB_dep_Rec_b-barrel"/>
    <property type="match status" value="1"/>
</dbReference>
<sequence>MKSRSDESKLGKFTTLCSVLAAGPAFAADGAPPPAPADAEGHLAPIEIKGRAEHSYKADFSASAKFTAPLVDTPKSVTVIPQELIQTSGASTLTEALRTVPGITFGAGEGGNPLGDRPFIRGYDTQGSMFVDGMRDTGATTREIFNTERVEITKGSDGAYGGRGGAGGSINLITKAPHLGTTAAASAGLGTDRYRRFTADGNWQFADHAAFRLNLMSHNNDVAGRDAVNNERWGVAPSIAFGLGTPTRVTASYYHLSTDDLPDGGIPYFYTTTNKPANVDTIYPAPVDRHNFYGLIDRDFRKTTSDISTLRIEHDITPALTVRNTTRYTESTQDYIWTQPDDSQGNVINGKVWRRNNNRNSSINSIANQTELFGEFRTGPFKHSFTTGIELSREWGKRDTYTVATGTGAICNNGIGAPSGYNCTSLWSPNPADPWAGSISRNNDYAHARTTTKSIYGFDTIELTPRWQLNAGVRVDDYSTRFTDTKANGGKTYTRDDTLFNWQLGAVFKPAQNGSIYASYATSSTPAGMLLGEGSETQSLTPGRGGVGSNADQLSPEKNRSIEVGTKWNVLNDKLSLTAALFQIDTTNARVTLPNNQYAMVGNKRVQGLELGVAGQLTKQWQVFGGYTYMKSELRDNGKDTANNGHRFPNTPKHSFTMWTNYDVTPKFTVGGGAFYMSEVFGDPANLRAVPSYWRFDAMAQYRINKKLDLQLNVNNLFNRTYFDQAYPAHYASIAPGRSAFVTLNARY</sequence>
<keyword evidence="4 14" id="KW-1134">Transmembrane beta strand</keyword>
<keyword evidence="12 20" id="KW-0675">Receptor</keyword>
<dbReference type="SUPFAM" id="SSF56935">
    <property type="entry name" value="Porins"/>
    <property type="match status" value="1"/>
</dbReference>
<evidence type="ECO:0000259" key="18">
    <source>
        <dbReference type="Pfam" id="PF00593"/>
    </source>
</evidence>
<dbReference type="GO" id="GO:0015344">
    <property type="term" value="F:siderophore uptake transmembrane transporter activity"/>
    <property type="evidence" value="ECO:0007669"/>
    <property type="project" value="TreeGrafter"/>
</dbReference>
<evidence type="ECO:0000256" key="5">
    <source>
        <dbReference type="ARBA" id="ARBA00022496"/>
    </source>
</evidence>
<keyword evidence="11 14" id="KW-0472">Membrane</keyword>
<evidence type="ECO:0000256" key="8">
    <source>
        <dbReference type="ARBA" id="ARBA00023004"/>
    </source>
</evidence>
<dbReference type="InterPro" id="IPR039426">
    <property type="entry name" value="TonB-dep_rcpt-like"/>
</dbReference>
<evidence type="ECO:0000256" key="1">
    <source>
        <dbReference type="ARBA" id="ARBA00004571"/>
    </source>
</evidence>
<evidence type="ECO:0000256" key="13">
    <source>
        <dbReference type="ARBA" id="ARBA00023237"/>
    </source>
</evidence>
<dbReference type="PROSITE" id="PS52016">
    <property type="entry name" value="TONB_DEPENDENT_REC_3"/>
    <property type="match status" value="1"/>
</dbReference>
<keyword evidence="21" id="KW-1185">Reference proteome</keyword>
<keyword evidence="6 14" id="KW-0812">Transmembrane</keyword>
<dbReference type="eggNOG" id="COG4774">
    <property type="taxonomic scope" value="Bacteria"/>
</dbReference>
<dbReference type="KEGG" id="bmj:BMULJ_04723"/>
<feature type="domain" description="TonB-dependent receptor plug" evidence="19">
    <location>
        <begin position="70"/>
        <end position="168"/>
    </location>
</feature>
<dbReference type="InterPro" id="IPR036942">
    <property type="entry name" value="Beta-barrel_TonB_sf"/>
</dbReference>
<organism evidence="20 21">
    <name type="scientific">Burkholderia multivorans (strain ATCC 17616 / 249)</name>
    <dbReference type="NCBI Taxonomy" id="395019"/>
    <lineage>
        <taxon>Bacteria</taxon>
        <taxon>Pseudomonadati</taxon>
        <taxon>Pseudomonadota</taxon>
        <taxon>Betaproteobacteria</taxon>
        <taxon>Burkholderiales</taxon>
        <taxon>Burkholderiaceae</taxon>
        <taxon>Burkholderia</taxon>
        <taxon>Burkholderia cepacia complex</taxon>
    </lineage>
</organism>
<evidence type="ECO:0000256" key="10">
    <source>
        <dbReference type="ARBA" id="ARBA00023077"/>
    </source>
</evidence>
<evidence type="ECO:0000256" key="16">
    <source>
        <dbReference type="SAM" id="MobiDB-lite"/>
    </source>
</evidence>
<dbReference type="NCBIfam" id="TIGR01783">
    <property type="entry name" value="TonB-siderophor"/>
    <property type="match status" value="1"/>
</dbReference>
<keyword evidence="8" id="KW-0408">Iron</keyword>
<evidence type="ECO:0000256" key="2">
    <source>
        <dbReference type="ARBA" id="ARBA00009810"/>
    </source>
</evidence>
<evidence type="ECO:0000256" key="11">
    <source>
        <dbReference type="ARBA" id="ARBA00023136"/>
    </source>
</evidence>
<dbReference type="RefSeq" id="WP_012216643.1">
    <property type="nucleotide sequence ID" value="NC_010086.1"/>
</dbReference>
<dbReference type="Pfam" id="PF07715">
    <property type="entry name" value="Plug"/>
    <property type="match status" value="1"/>
</dbReference>
<dbReference type="HOGENOM" id="CLU_008287_9_1_4"/>
<evidence type="ECO:0000256" key="12">
    <source>
        <dbReference type="ARBA" id="ARBA00023170"/>
    </source>
</evidence>
<evidence type="ECO:0000313" key="20">
    <source>
        <dbReference type="EMBL" id="BAG46570.1"/>
    </source>
</evidence>